<dbReference type="RefSeq" id="XP_040741992.1">
    <property type="nucleotide sequence ID" value="XM_040889395.1"/>
</dbReference>
<dbReference type="Gene3D" id="3.30.565.10">
    <property type="entry name" value="Histidine kinase-like ATPase, C-terminal domain"/>
    <property type="match status" value="1"/>
</dbReference>
<evidence type="ECO:0000313" key="2">
    <source>
        <dbReference type="Proteomes" id="UP000193922"/>
    </source>
</evidence>
<reference evidence="1 2" key="1">
    <citation type="submission" date="2016-07" db="EMBL/GenBank/DDBJ databases">
        <title>Pervasive Adenine N6-methylation of Active Genes in Fungi.</title>
        <authorList>
            <consortium name="DOE Joint Genome Institute"/>
            <person name="Mondo S.J."/>
            <person name="Dannebaum R.O."/>
            <person name="Kuo R.C."/>
            <person name="Labutti K."/>
            <person name="Haridas S."/>
            <person name="Kuo A."/>
            <person name="Salamov A."/>
            <person name="Ahrendt S.R."/>
            <person name="Lipzen A."/>
            <person name="Sullivan W."/>
            <person name="Andreopoulos W.B."/>
            <person name="Clum A."/>
            <person name="Lindquist E."/>
            <person name="Daum C."/>
            <person name="Ramamoorthy G.K."/>
            <person name="Gryganskyi A."/>
            <person name="Culley D."/>
            <person name="Magnuson J.K."/>
            <person name="James T.Y."/>
            <person name="O'Malley M.A."/>
            <person name="Stajich J.E."/>
            <person name="Spatafora J.W."/>
            <person name="Visel A."/>
            <person name="Grigoriev I.V."/>
        </authorList>
    </citation>
    <scope>NUCLEOTIDE SEQUENCE [LARGE SCALE GENOMIC DNA]</scope>
    <source>
        <strain evidence="1 2">ATCC 12442</strain>
    </source>
</reference>
<dbReference type="OrthoDB" id="2154545at2759"/>
<protein>
    <submittedName>
        <fullName evidence="1">Uncharacterized protein</fullName>
    </submittedName>
</protein>
<name>A0A1Y1W3Z8_9FUNG</name>
<keyword evidence="2" id="KW-1185">Reference proteome</keyword>
<proteinExistence type="predicted"/>
<dbReference type="AlphaFoldDB" id="A0A1Y1W3Z8"/>
<dbReference type="SUPFAM" id="SSF55874">
    <property type="entry name" value="ATPase domain of HSP90 chaperone/DNA topoisomerase II/histidine kinase"/>
    <property type="match status" value="1"/>
</dbReference>
<sequence>MDLNSFRQQVLADTSVEERVEVNQRHLIDKILARYSTEYTFHRELLQNSNDAGASKVIITFHTAQAGATAGTSNGNAATGMAPAAVDDGSDGVEVVGAFPAAALQAEASQKARASELRAKYRGLTLAEQCTSISFKNNGRAFTAADWARLKSIASGNPGREQDRVLWRRLLQPVFGVRGALCGVGKRVHGVLLARRPAVYKED</sequence>
<dbReference type="PANTHER" id="PTHR47839">
    <property type="entry name" value="DOMAIN PROTEIN, PUTATIVE (AFU_ORTHOLOGUE AFUA_6G04830)-RELATED"/>
    <property type="match status" value="1"/>
</dbReference>
<dbReference type="PANTHER" id="PTHR47839:SF1">
    <property type="entry name" value="DOMAIN PROTEIN, PUTATIVE (AFU_ORTHOLOGUE AFUA_6G04830)-RELATED"/>
    <property type="match status" value="1"/>
</dbReference>
<organism evidence="1 2">
    <name type="scientific">Linderina pennispora</name>
    <dbReference type="NCBI Taxonomy" id="61395"/>
    <lineage>
        <taxon>Eukaryota</taxon>
        <taxon>Fungi</taxon>
        <taxon>Fungi incertae sedis</taxon>
        <taxon>Zoopagomycota</taxon>
        <taxon>Kickxellomycotina</taxon>
        <taxon>Kickxellomycetes</taxon>
        <taxon>Kickxellales</taxon>
        <taxon>Kickxellaceae</taxon>
        <taxon>Linderina</taxon>
    </lineage>
</organism>
<comment type="caution">
    <text evidence="1">The sequence shown here is derived from an EMBL/GenBank/DDBJ whole genome shotgun (WGS) entry which is preliminary data.</text>
</comment>
<gene>
    <name evidence="1" type="ORF">DL89DRAFT_27672</name>
</gene>
<dbReference type="Proteomes" id="UP000193922">
    <property type="component" value="Unassembled WGS sequence"/>
</dbReference>
<dbReference type="STRING" id="61395.A0A1Y1W3Z8"/>
<dbReference type="InterPro" id="IPR036890">
    <property type="entry name" value="HATPase_C_sf"/>
</dbReference>
<dbReference type="EMBL" id="MCFD01000010">
    <property type="protein sequence ID" value="ORX68178.1"/>
    <property type="molecule type" value="Genomic_DNA"/>
</dbReference>
<evidence type="ECO:0000313" key="1">
    <source>
        <dbReference type="EMBL" id="ORX68178.1"/>
    </source>
</evidence>
<dbReference type="GeneID" id="63806043"/>
<accession>A0A1Y1W3Z8</accession>